<feature type="non-terminal residue" evidence="3">
    <location>
        <position position="212"/>
    </location>
</feature>
<name>A0A166C9U3_9AGAM</name>
<dbReference type="Proteomes" id="UP000076532">
    <property type="component" value="Unassembled WGS sequence"/>
</dbReference>
<feature type="transmembrane region" description="Helical" evidence="2">
    <location>
        <begin position="188"/>
        <end position="210"/>
    </location>
</feature>
<dbReference type="OrthoDB" id="4838853at2759"/>
<feature type="compositionally biased region" description="Polar residues" evidence="1">
    <location>
        <begin position="88"/>
        <end position="98"/>
    </location>
</feature>
<feature type="region of interest" description="Disordered" evidence="1">
    <location>
        <begin position="88"/>
        <end position="115"/>
    </location>
</feature>
<keyword evidence="2" id="KW-1133">Transmembrane helix</keyword>
<keyword evidence="2" id="KW-0472">Membrane</keyword>
<proteinExistence type="predicted"/>
<dbReference type="EMBL" id="KV417633">
    <property type="protein sequence ID" value="KZP13432.1"/>
    <property type="molecule type" value="Genomic_DNA"/>
</dbReference>
<feature type="transmembrane region" description="Helical" evidence="2">
    <location>
        <begin position="160"/>
        <end position="182"/>
    </location>
</feature>
<protein>
    <submittedName>
        <fullName evidence="3">Uncharacterized protein</fullName>
    </submittedName>
</protein>
<keyword evidence="4" id="KW-1185">Reference proteome</keyword>
<evidence type="ECO:0000313" key="3">
    <source>
        <dbReference type="EMBL" id="KZP13432.1"/>
    </source>
</evidence>
<evidence type="ECO:0000256" key="2">
    <source>
        <dbReference type="SAM" id="Phobius"/>
    </source>
</evidence>
<dbReference type="STRING" id="436010.A0A166C9U3"/>
<accession>A0A166C9U3</accession>
<reference evidence="3 4" key="1">
    <citation type="journal article" date="2016" name="Mol. Biol. Evol.">
        <title>Comparative Genomics of Early-Diverging Mushroom-Forming Fungi Provides Insights into the Origins of Lignocellulose Decay Capabilities.</title>
        <authorList>
            <person name="Nagy L.G."/>
            <person name="Riley R."/>
            <person name="Tritt A."/>
            <person name="Adam C."/>
            <person name="Daum C."/>
            <person name="Floudas D."/>
            <person name="Sun H."/>
            <person name="Yadav J.S."/>
            <person name="Pangilinan J."/>
            <person name="Larsson K.H."/>
            <person name="Matsuura K."/>
            <person name="Barry K."/>
            <person name="Labutti K."/>
            <person name="Kuo R."/>
            <person name="Ohm R.A."/>
            <person name="Bhattacharya S.S."/>
            <person name="Shirouzu T."/>
            <person name="Yoshinaga Y."/>
            <person name="Martin F.M."/>
            <person name="Grigoriev I.V."/>
            <person name="Hibbett D.S."/>
        </authorList>
    </citation>
    <scope>NUCLEOTIDE SEQUENCE [LARGE SCALE GENOMIC DNA]</scope>
    <source>
        <strain evidence="3 4">CBS 109695</strain>
    </source>
</reference>
<evidence type="ECO:0000313" key="4">
    <source>
        <dbReference type="Proteomes" id="UP000076532"/>
    </source>
</evidence>
<dbReference type="AlphaFoldDB" id="A0A166C9U3"/>
<organism evidence="3 4">
    <name type="scientific">Athelia psychrophila</name>
    <dbReference type="NCBI Taxonomy" id="1759441"/>
    <lineage>
        <taxon>Eukaryota</taxon>
        <taxon>Fungi</taxon>
        <taxon>Dikarya</taxon>
        <taxon>Basidiomycota</taxon>
        <taxon>Agaricomycotina</taxon>
        <taxon>Agaricomycetes</taxon>
        <taxon>Agaricomycetidae</taxon>
        <taxon>Atheliales</taxon>
        <taxon>Atheliaceae</taxon>
        <taxon>Athelia</taxon>
    </lineage>
</organism>
<gene>
    <name evidence="3" type="ORF">FIBSPDRAFT_936383</name>
</gene>
<keyword evidence="2" id="KW-0812">Transmembrane</keyword>
<sequence length="212" mass="23501">MSPNININPDIPSLEDSAPYGQGLTKMQVARRWHEWLRRLLSHPAVFGRSTSDIACKVRVIIARGHTVHSKTGWSIQITAHSACALTTTMDDPNTPESARTVAPSPSPDSDQHLHNEKKLRVTTSAPLAAVQSQSNYDTYRDSPPALSYSLDEHGRKRYILVWFALLFTEAGILPLILFFALRWGAHLSITINLAIITSLIGSVSGYKFAQR</sequence>
<evidence type="ECO:0000256" key="1">
    <source>
        <dbReference type="SAM" id="MobiDB-lite"/>
    </source>
</evidence>